<gene>
    <name evidence="1" type="ORF">HZF10_06575</name>
</gene>
<evidence type="ECO:0000313" key="1">
    <source>
        <dbReference type="EMBL" id="NYA70578.1"/>
    </source>
</evidence>
<sequence length="199" mass="23413">MMLLFFRFLSLSLFRESCAFTFCFTCRWGFLLLRRKRNKKAERRTKSTNRKFLFYFRLASCAKNPSKKVCCMSLTEVLPDFSFVEIKRSSKEILSKNTNRSFGDAFSKAQRWKMPISASESQRHERAGGHLTPRWFGKSEKLFERSEFFSLPNRVAVRSPSRSRQRHFCFFCCQTKESLTGKRNLPASEACAETKKPKF</sequence>
<dbReference type="AlphaFoldDB" id="A0A7Y9C6N6"/>
<proteinExistence type="predicted"/>
<comment type="caution">
    <text evidence="1">The sequence shown here is derived from an EMBL/GenBank/DDBJ whole genome shotgun (WGS) entry which is preliminary data.</text>
</comment>
<dbReference type="Proteomes" id="UP000535020">
    <property type="component" value="Unassembled WGS sequence"/>
</dbReference>
<accession>A0A7Y9C6N6</accession>
<protein>
    <submittedName>
        <fullName evidence="1">Uncharacterized protein</fullName>
    </submittedName>
</protein>
<evidence type="ECO:0000313" key="2">
    <source>
        <dbReference type="Proteomes" id="UP000535020"/>
    </source>
</evidence>
<reference evidence="1 2" key="1">
    <citation type="submission" date="2020-07" db="EMBL/GenBank/DDBJ databases">
        <authorList>
            <person name="Sun Q."/>
        </authorList>
    </citation>
    <scope>NUCLEOTIDE SEQUENCE [LARGE SCALE GENOMIC DNA]</scope>
    <source>
        <strain evidence="1 2">MAH-1</strain>
    </source>
</reference>
<organism evidence="1 2">
    <name type="scientific">Flavobacterium agri</name>
    <dbReference type="NCBI Taxonomy" id="2743471"/>
    <lineage>
        <taxon>Bacteria</taxon>
        <taxon>Pseudomonadati</taxon>
        <taxon>Bacteroidota</taxon>
        <taxon>Flavobacteriia</taxon>
        <taxon>Flavobacteriales</taxon>
        <taxon>Flavobacteriaceae</taxon>
        <taxon>Flavobacterium</taxon>
    </lineage>
</organism>
<keyword evidence="2" id="KW-1185">Reference proteome</keyword>
<name>A0A7Y9C6N6_9FLAO</name>
<dbReference type="EMBL" id="JACBJI010000002">
    <property type="protein sequence ID" value="NYA70578.1"/>
    <property type="molecule type" value="Genomic_DNA"/>
</dbReference>
<dbReference type="RefSeq" id="WP_176005403.1">
    <property type="nucleotide sequence ID" value="NZ_JABWMI010000008.1"/>
</dbReference>